<keyword evidence="1" id="KW-1185">Reference proteome</keyword>
<reference evidence="2" key="1">
    <citation type="submission" date="2022-11" db="UniProtKB">
        <authorList>
            <consortium name="WormBaseParasite"/>
        </authorList>
    </citation>
    <scope>IDENTIFICATION</scope>
</reference>
<evidence type="ECO:0000313" key="1">
    <source>
        <dbReference type="Proteomes" id="UP000887564"/>
    </source>
</evidence>
<organism evidence="1 2">
    <name type="scientific">Parascaris equorum</name>
    <name type="common">Equine roundworm</name>
    <dbReference type="NCBI Taxonomy" id="6256"/>
    <lineage>
        <taxon>Eukaryota</taxon>
        <taxon>Metazoa</taxon>
        <taxon>Ecdysozoa</taxon>
        <taxon>Nematoda</taxon>
        <taxon>Chromadorea</taxon>
        <taxon>Rhabditida</taxon>
        <taxon>Spirurina</taxon>
        <taxon>Ascaridomorpha</taxon>
        <taxon>Ascaridoidea</taxon>
        <taxon>Ascarididae</taxon>
        <taxon>Parascaris</taxon>
    </lineage>
</organism>
<dbReference type="Proteomes" id="UP000887564">
    <property type="component" value="Unplaced"/>
</dbReference>
<accession>A0A914SE40</accession>
<protein>
    <submittedName>
        <fullName evidence="2">Uncharacterized protein</fullName>
    </submittedName>
</protein>
<evidence type="ECO:0000313" key="2">
    <source>
        <dbReference type="WBParaSite" id="PEQ_0001233101-mRNA-1"/>
    </source>
</evidence>
<dbReference type="AlphaFoldDB" id="A0A914SE40"/>
<proteinExistence type="predicted"/>
<sequence length="83" mass="9065">MSLYIAVISRGLPQISALTENVLAAMTHVTPHIIYVLVRRGIGDVITEVWQSIENRMSCWFTGASALQTEEAGAATELVLHGR</sequence>
<dbReference type="WBParaSite" id="PEQ_0001233101-mRNA-1">
    <property type="protein sequence ID" value="PEQ_0001233101-mRNA-1"/>
    <property type="gene ID" value="PEQ_0001233101"/>
</dbReference>
<name>A0A914SE40_PAREQ</name>